<dbReference type="PANTHER" id="PTHR38755">
    <property type="entry name" value="5,10-METHYLENETETRAHYDROFOLATE REDUCTASE"/>
    <property type="match status" value="1"/>
</dbReference>
<dbReference type="PANTHER" id="PTHR38755:SF1">
    <property type="entry name" value="METHYLENE-TETRAHYDROFOLATE REDUCTASE C-TERMINAL DOMAIN-CONTAINING PROTEIN"/>
    <property type="match status" value="1"/>
</dbReference>
<dbReference type="KEGG" id="sjv:SJAV_16500"/>
<accession>A0AAT9GS65</accession>
<evidence type="ECO:0008006" key="2">
    <source>
        <dbReference type="Google" id="ProtNLM"/>
    </source>
</evidence>
<sequence length="239" mass="27316">MLNNTFIPFKLMMEILAELHPKSKREKIEKEIKELESFDGFDIPDSPIGLPSPLPSVIATIIRGKYADKRIIVNQRLLDVNELFLASLSLTSKLIDFDIAFTRGDKPKIGKEVGYLTSEQAILLSKKFNKDLKVGLMISLRKEKEDIIRRLNFEPADFFLVLRLESDTQLDGLPTSKLIPYVIIRTEKNKEIANTLSQPVIDENKALDFIYKLEERKVQGVLLSALGDNEALNRIIIRY</sequence>
<reference evidence="1" key="1">
    <citation type="submission" date="2024-03" db="EMBL/GenBank/DDBJ databases">
        <title>Complete genome sequence of Sulfurisphaera javensis strain KD-1.</title>
        <authorList>
            <person name="Sakai H."/>
            <person name="Nur N."/>
            <person name="Suwanto A."/>
            <person name="Kurosawa N."/>
        </authorList>
    </citation>
    <scope>NUCLEOTIDE SEQUENCE</scope>
    <source>
        <strain evidence="1">KD-1</strain>
    </source>
</reference>
<name>A0AAT9GS65_9CREN</name>
<gene>
    <name evidence="1" type="ORF">SJAV_16500</name>
</gene>
<evidence type="ECO:0000313" key="1">
    <source>
        <dbReference type="EMBL" id="BFH73706.1"/>
    </source>
</evidence>
<proteinExistence type="predicted"/>
<organism evidence="1">
    <name type="scientific">Sulfurisphaera javensis</name>
    <dbReference type="NCBI Taxonomy" id="2049879"/>
    <lineage>
        <taxon>Archaea</taxon>
        <taxon>Thermoproteota</taxon>
        <taxon>Thermoprotei</taxon>
        <taxon>Sulfolobales</taxon>
        <taxon>Sulfolobaceae</taxon>
        <taxon>Sulfurisphaera</taxon>
    </lineage>
</organism>
<protein>
    <recommendedName>
        <fullName evidence="2">5,10-methylenetetrahydrofolate reductase</fullName>
    </recommendedName>
</protein>
<dbReference type="EMBL" id="AP031322">
    <property type="protein sequence ID" value="BFH73706.1"/>
    <property type="molecule type" value="Genomic_DNA"/>
</dbReference>
<dbReference type="AlphaFoldDB" id="A0AAT9GS65"/>